<dbReference type="Proteomes" id="UP001209229">
    <property type="component" value="Unassembled WGS sequence"/>
</dbReference>
<dbReference type="Gene3D" id="2.60.40.3710">
    <property type="match status" value="1"/>
</dbReference>
<comment type="similarity">
    <text evidence="1">Belongs to the protease inhibitor I39 (alpha-2-macroglobulin) family. Bacterial alpha-2-macroglobulin subfamily.</text>
</comment>
<organism evidence="5 6">
    <name type="scientific">Plebeiibacterium sediminum</name>
    <dbReference type="NCBI Taxonomy" id="2992112"/>
    <lineage>
        <taxon>Bacteria</taxon>
        <taxon>Pseudomonadati</taxon>
        <taxon>Bacteroidota</taxon>
        <taxon>Bacteroidia</taxon>
        <taxon>Marinilabiliales</taxon>
        <taxon>Marinilabiliaceae</taxon>
        <taxon>Plebeiibacterium</taxon>
    </lineage>
</organism>
<dbReference type="Gene3D" id="2.60.40.10">
    <property type="entry name" value="Immunoglobulins"/>
    <property type="match status" value="1"/>
</dbReference>
<dbReference type="Pfam" id="PF11974">
    <property type="entry name" value="bMG3"/>
    <property type="match status" value="1"/>
</dbReference>
<accession>A0AAE3SGF8</accession>
<gene>
    <name evidence="5" type="ORF">OM075_18385</name>
</gene>
<dbReference type="InterPro" id="IPR002890">
    <property type="entry name" value="MG2"/>
</dbReference>
<reference evidence="5" key="1">
    <citation type="submission" date="2022-10" db="EMBL/GenBank/DDBJ databases">
        <authorList>
            <person name="Yu W.X."/>
        </authorList>
    </citation>
    <scope>NUCLEOTIDE SEQUENCE</scope>
    <source>
        <strain evidence="5">AAT</strain>
    </source>
</reference>
<dbReference type="InterPro" id="IPR011626">
    <property type="entry name" value="Alpha-macroglobulin_TED"/>
</dbReference>
<dbReference type="InterPro" id="IPR032812">
    <property type="entry name" value="SbsA_Ig"/>
</dbReference>
<evidence type="ECO:0000313" key="6">
    <source>
        <dbReference type="Proteomes" id="UP001209229"/>
    </source>
</evidence>
<evidence type="ECO:0000256" key="2">
    <source>
        <dbReference type="ARBA" id="ARBA00022729"/>
    </source>
</evidence>
<dbReference type="Pfam" id="PF07703">
    <property type="entry name" value="A2M_BRD"/>
    <property type="match status" value="1"/>
</dbReference>
<evidence type="ECO:0000313" key="5">
    <source>
        <dbReference type="EMBL" id="MCW3788443.1"/>
    </source>
</evidence>
<dbReference type="InterPro" id="IPR011625">
    <property type="entry name" value="A2M_N_BRD"/>
</dbReference>
<dbReference type="InterPro" id="IPR008930">
    <property type="entry name" value="Terpenoid_cyclase/PrenylTrfase"/>
</dbReference>
<dbReference type="InterPro" id="IPR001599">
    <property type="entry name" value="Macroglobln_a2"/>
</dbReference>
<dbReference type="InterPro" id="IPR041462">
    <property type="entry name" value="Bact_A2M_MG6"/>
</dbReference>
<dbReference type="SUPFAM" id="SSF48239">
    <property type="entry name" value="Terpenoid cyclases/Protein prenyltransferases"/>
    <property type="match status" value="1"/>
</dbReference>
<dbReference type="RefSeq" id="WP_301192003.1">
    <property type="nucleotide sequence ID" value="NZ_JAPDPJ010000053.1"/>
</dbReference>
<dbReference type="CDD" id="cd02891">
    <property type="entry name" value="A2M_like"/>
    <property type="match status" value="1"/>
</dbReference>
<dbReference type="InterPro" id="IPR047565">
    <property type="entry name" value="Alpha-macroglob_thiol-ester_cl"/>
</dbReference>
<name>A0AAE3SGF8_9BACT</name>
<dbReference type="GO" id="GO:0004866">
    <property type="term" value="F:endopeptidase inhibitor activity"/>
    <property type="evidence" value="ECO:0007669"/>
    <property type="project" value="InterPro"/>
</dbReference>
<keyword evidence="2" id="KW-0732">Signal</keyword>
<dbReference type="SMART" id="SM01359">
    <property type="entry name" value="A2M_N_2"/>
    <property type="match status" value="1"/>
</dbReference>
<dbReference type="Pfam" id="PF17962">
    <property type="entry name" value="bMG6"/>
    <property type="match status" value="1"/>
</dbReference>
<dbReference type="GO" id="GO:0005615">
    <property type="term" value="C:extracellular space"/>
    <property type="evidence" value="ECO:0007669"/>
    <property type="project" value="InterPro"/>
</dbReference>
<dbReference type="PANTHER" id="PTHR40094:SF1">
    <property type="entry name" value="UBIQUITIN DOMAIN-CONTAINING PROTEIN"/>
    <property type="match status" value="1"/>
</dbReference>
<dbReference type="PROSITE" id="PS51257">
    <property type="entry name" value="PROKAR_LIPOPROTEIN"/>
    <property type="match status" value="1"/>
</dbReference>
<protein>
    <submittedName>
        <fullName evidence="5">MG2 domain-containing protein</fullName>
    </submittedName>
</protein>
<dbReference type="Gene3D" id="2.60.40.1930">
    <property type="match status" value="1"/>
</dbReference>
<feature type="domain" description="Alpha-2-macroglobulin" evidence="4">
    <location>
        <begin position="1189"/>
        <end position="1278"/>
    </location>
</feature>
<dbReference type="Pfam" id="PF01835">
    <property type="entry name" value="MG2"/>
    <property type="match status" value="1"/>
</dbReference>
<dbReference type="InterPro" id="IPR051802">
    <property type="entry name" value="YfhM-like"/>
</dbReference>
<proteinExistence type="inferred from homology"/>
<evidence type="ECO:0000259" key="4">
    <source>
        <dbReference type="SMART" id="SM01360"/>
    </source>
</evidence>
<dbReference type="Gene3D" id="1.50.10.20">
    <property type="match status" value="1"/>
</dbReference>
<sequence>MHTKNIFILTLIWSLFLITSCNNTPKVSQKLAEVKYNPKVAAFTSGMVSNQAEIMVRFSDNVASAEAGNTASSSIVKISPAVKGEFYWLDKQSLVFKPSEKLKQATVYKVKVDLAQVFTDAKDDFEFSFQTINQNFRVELGDVMPYDNANLTDNKLSGTLILSDFADTTQVYKILAATQDNENLEVEWLSGDKQNHYDFVLHHIRRKDAQGTIKIELNGKSIGVDKEDTQKVNIPGIDDFNLIDAKEVFLPSQAIEITFTDPLNSSQNLDGLISWDSPVGFSTSIDNNVIKVTPHHSITGSVKLMVSEGIENVLGVKTDDNENFVLTFTSLKPQVEFIGEGTILPESEGLNIPFKAVSLKEVQVHVIKIFENNVASFLQVNKLDGEYQLKRAGRLVLKKTIPLNADRTINLNKWNTFSLKLDDLIKVDRGALYRIEIQFSRRNAIYPCAGEDNDEDEDLVTDPDEITDRDMAYYDSPEEDYSYWDNDYYYYSYRDRDNPCKKAYYRSSRFAQRNVLASNLGIIAKKGSDKEMVVAVTDLRTTDPVANVDVEIYNYQNQLISSSKSNGEGLVKLDVTKKPYLLIAKFENQRGYLRLDEGSSLSLSRFDVSGQTISKGLKGYIYGERGVWRPGDTLFVSFILEDRAHLLPEKHPVVFELSNPHGQLVKRVASTSGVNNVYLFKVATNEDAPTGNWMARFLVGGTSFTKSLRIETVKPNRLKIKMDFGTDKLSVLQPYVKAKMEVKWLHGAVAKNLKANVTATLTSIPTKFPKYSEYSFDDPTCKFSSEEVTLYEGKTDSEGVAMVQGNMEVSDQAPGMLKASFRTRVFEESGDYSIDRFSIPYSPYKSYVGVRIPVGDKRGMLVTDKAHKIDVVSVDADGNPVSKSNLEYIIYKVNWRWWWESGEDNLARYISSSSQQIIDRGSFSTKDGIGSFDLKIKYPDWGRYLVRVFDTTSGHVCGKTVYVDWPGYAAKPVGDNPEAASMLTLSTEKDKYNVGETAQVNFASSEGGRALVTIENGTKVIKEYWAKTEKEYTSFQFEITKEMTPNIFVHVTLLQPHAQTANNLPIRMYGVTPLLVEDAETHLKLVIDMPDTLVPEQTVKIKVSEENDRPMTYTLAVVEEGLLDLTRFKTPQPWDHFYAREALGVRTWDIYNQVIGAYGGQIERVFSIGGDGELNNKQKDPSANRFKPVVKVFGPFTLGKGDSRTHEFKMPQYIGSVRTMVVARNERMYGNTEKATPVKKPLMVLATLPRVLGPGETVKLPVTVFAMSDNIKNVELSLETNDLIKVEGSNKQKITFNQAGDQVVPFTINIPQKLGVGKVKVIAKSGSESAEDVIEIQVRNPNPERITSISKVVQAGQTEKIPYELFGMEGTNKSVVEVSSIPPVDFGRRLKYLLRYPHGCVEQTTSSVFPQLYLENVMEVSDETKQTIEKNIKAGISRLSTFITSDGGFSYWPGNSEANDWGSSYAGHFLLEAEKKGYSLPLNFKTKWVQYQKRMSSTWTPDNFGHYKDLNQAYRLYTLALAGKPDKSAMNRMRHINTLSTQARWRLAAAYALIGQKEVAAEMVETTSVQITEKQKYYSYGSVTRDQAMILETLSLLGDLDKAAPLMKEVADKLSSQSWLSTQTTAYSLIALSQLAQNSGSSKLTCVINGTKITSDKPIHQFELPESKRTTGEVEIKNNAEGILFARLILEGTPFKGDTVNESSNLKMSVKYTLLNGTPVDVSKIQQGTDFMAIVTVSHPGQLSSYSDMALTQIFPSGWEIRNTRMEDVNSPYEVDAPDYRDIRDDRVYSYFDLARGKSKTFIILLNATYQGKYYLPSVSCEAMYNNEITARRAGKWVEVISEE</sequence>
<dbReference type="InterPro" id="IPR013783">
    <property type="entry name" value="Ig-like_fold"/>
</dbReference>
<dbReference type="SMART" id="SM01360">
    <property type="entry name" value="A2M"/>
    <property type="match status" value="1"/>
</dbReference>
<dbReference type="EMBL" id="JAPDPJ010000053">
    <property type="protein sequence ID" value="MCW3788443.1"/>
    <property type="molecule type" value="Genomic_DNA"/>
</dbReference>
<comment type="caution">
    <text evidence="5">The sequence shown here is derived from an EMBL/GenBank/DDBJ whole genome shotgun (WGS) entry which is preliminary data.</text>
</comment>
<feature type="domain" description="Alpha-2-macroglobulin bait region" evidence="3">
    <location>
        <begin position="983"/>
        <end position="1125"/>
    </location>
</feature>
<evidence type="ECO:0000256" key="1">
    <source>
        <dbReference type="ARBA" id="ARBA00010556"/>
    </source>
</evidence>
<dbReference type="Pfam" id="PF07678">
    <property type="entry name" value="TED_complement"/>
    <property type="match status" value="1"/>
</dbReference>
<dbReference type="InterPro" id="IPR041203">
    <property type="entry name" value="Bact_A2M_MG5"/>
</dbReference>
<dbReference type="InterPro" id="IPR041246">
    <property type="entry name" value="Bact_MG10"/>
</dbReference>
<dbReference type="SMART" id="SM01419">
    <property type="entry name" value="Thiol-ester_cl"/>
    <property type="match status" value="1"/>
</dbReference>
<dbReference type="Pfam" id="PF13205">
    <property type="entry name" value="Big_5"/>
    <property type="match status" value="1"/>
</dbReference>
<dbReference type="Pfam" id="PF17973">
    <property type="entry name" value="bMG10"/>
    <property type="match status" value="1"/>
</dbReference>
<evidence type="ECO:0000259" key="3">
    <source>
        <dbReference type="SMART" id="SM01359"/>
    </source>
</evidence>
<dbReference type="Pfam" id="PF17972">
    <property type="entry name" value="bMG5"/>
    <property type="match status" value="1"/>
</dbReference>
<dbReference type="PANTHER" id="PTHR40094">
    <property type="entry name" value="ALPHA-2-MACROGLOBULIN HOMOLOG"/>
    <property type="match status" value="1"/>
</dbReference>
<keyword evidence="6" id="KW-1185">Reference proteome</keyword>
<dbReference type="Pfam" id="PF00207">
    <property type="entry name" value="A2M"/>
    <property type="match status" value="1"/>
</dbReference>
<dbReference type="InterPro" id="IPR021868">
    <property type="entry name" value="Alpha_2_Macroglob_MG3"/>
</dbReference>